<accession>A0A0D5NPD1</accession>
<gene>
    <name evidence="17" type="ORF">VN24_24625</name>
</gene>
<evidence type="ECO:0000256" key="12">
    <source>
        <dbReference type="ARBA" id="ARBA00067741"/>
    </source>
</evidence>
<evidence type="ECO:0000313" key="18">
    <source>
        <dbReference type="Proteomes" id="UP000032633"/>
    </source>
</evidence>
<keyword evidence="5" id="KW-0249">Electron transport</keyword>
<keyword evidence="4" id="KW-0479">Metal-binding</keyword>
<evidence type="ECO:0000256" key="10">
    <source>
        <dbReference type="ARBA" id="ARBA00055683"/>
    </source>
</evidence>
<feature type="domain" description="Rieske" evidence="16">
    <location>
        <begin position="62"/>
        <end position="168"/>
    </location>
</feature>
<dbReference type="Proteomes" id="UP000032633">
    <property type="component" value="Chromosome"/>
</dbReference>
<dbReference type="InterPro" id="IPR006311">
    <property type="entry name" value="TAT_signal"/>
</dbReference>
<comment type="subunit">
    <text evidence="11">The main subunits of the menaquinol:cytochrome c complex are a Rieske-type iron-sulfur protein (QcrA), a cytochrome b (QcrB) and a cytochrome c (QcrC).</text>
</comment>
<evidence type="ECO:0000256" key="9">
    <source>
        <dbReference type="ARBA" id="ARBA00023157"/>
    </source>
</evidence>
<evidence type="ECO:0000256" key="7">
    <source>
        <dbReference type="ARBA" id="ARBA00023004"/>
    </source>
</evidence>
<evidence type="ECO:0000256" key="14">
    <source>
        <dbReference type="ARBA" id="ARBA00076330"/>
    </source>
</evidence>
<evidence type="ECO:0000313" key="17">
    <source>
        <dbReference type="EMBL" id="AJY77149.1"/>
    </source>
</evidence>
<comment type="function">
    <text evidence="10">Component of the menaquinol:cytochrome c reductase complex. The Rieske protein is a high potential 2Fe-2S protein.</text>
</comment>
<evidence type="ECO:0000256" key="4">
    <source>
        <dbReference type="ARBA" id="ARBA00022723"/>
    </source>
</evidence>
<evidence type="ECO:0000256" key="15">
    <source>
        <dbReference type="SAM" id="Phobius"/>
    </source>
</evidence>
<evidence type="ECO:0000259" key="16">
    <source>
        <dbReference type="PROSITE" id="PS51296"/>
    </source>
</evidence>
<keyword evidence="15" id="KW-0812">Transmembrane</keyword>
<dbReference type="PROSITE" id="PS51296">
    <property type="entry name" value="RIESKE"/>
    <property type="match status" value="1"/>
</dbReference>
<dbReference type="FunFam" id="2.102.10.10:FF:000006">
    <property type="entry name" value="Menaquinol-cytochrome c reductase, iron-sulfur subunit"/>
    <property type="match status" value="1"/>
</dbReference>
<keyword evidence="9" id="KW-1015">Disulfide bond</keyword>
<keyword evidence="15" id="KW-1133">Transmembrane helix</keyword>
<organism evidence="17 18">
    <name type="scientific">Paenibacillus beijingensis</name>
    <dbReference type="NCBI Taxonomy" id="1126833"/>
    <lineage>
        <taxon>Bacteria</taxon>
        <taxon>Bacillati</taxon>
        <taxon>Bacillota</taxon>
        <taxon>Bacilli</taxon>
        <taxon>Bacillales</taxon>
        <taxon>Paenibacillaceae</taxon>
        <taxon>Paenibacillus</taxon>
    </lineage>
</organism>
<dbReference type="PATRIC" id="fig|1126833.4.peg.5416"/>
<evidence type="ECO:0000256" key="13">
    <source>
        <dbReference type="ARBA" id="ARBA00075320"/>
    </source>
</evidence>
<dbReference type="CDD" id="cd03467">
    <property type="entry name" value="Rieske"/>
    <property type="match status" value="1"/>
</dbReference>
<keyword evidence="6" id="KW-0560">Oxidoreductase</keyword>
<feature type="transmembrane region" description="Helical" evidence="15">
    <location>
        <begin position="24"/>
        <end position="45"/>
    </location>
</feature>
<name>A0A0D5NPD1_9BACL</name>
<dbReference type="Gene3D" id="2.102.10.10">
    <property type="entry name" value="Rieske [2Fe-2S] iron-sulphur domain"/>
    <property type="match status" value="1"/>
</dbReference>
<keyword evidence="7" id="KW-0408">Iron</keyword>
<dbReference type="SUPFAM" id="SSF50022">
    <property type="entry name" value="ISP domain"/>
    <property type="match status" value="1"/>
</dbReference>
<sequence length="177" mass="20228">MDQYESNETAHHPRRRNEMTRRQFLTYTLGGAGAFMAMGTVLPMIRFAVDPLLEKKEKGNWIKVVAESEIKTMEPAVFNFKIHQVDGWYVSDPEQSAWIMKDESGNIFALSPVCKHLGCTINWNTEKNNEYVCPCHGARYTVDGKNLVVAPAPLDEYEVDIRNGYVYLGEIVPNRRV</sequence>
<keyword evidence="15" id="KW-0472">Membrane</keyword>
<dbReference type="STRING" id="1126833.VN24_24625"/>
<dbReference type="InterPro" id="IPR036922">
    <property type="entry name" value="Rieske_2Fe-2S_sf"/>
</dbReference>
<protein>
    <recommendedName>
        <fullName evidence="12">Menaquinol:cytochrome c reductase iron-sulfur subunit</fullName>
    </recommendedName>
    <alternativeName>
        <fullName evidence="14">Cytochrome bc complex, iron-sulfur subunit</fullName>
    </alternativeName>
    <alternativeName>
        <fullName evidence="13">Rieske iron-sulfur protein QcrA</fullName>
    </alternativeName>
</protein>
<dbReference type="HOGENOM" id="CLU_055690_1_1_9"/>
<dbReference type="EMBL" id="CP011058">
    <property type="protein sequence ID" value="AJY77149.1"/>
    <property type="molecule type" value="Genomic_DNA"/>
</dbReference>
<reference evidence="18" key="2">
    <citation type="submission" date="2015-03" db="EMBL/GenBank/DDBJ databases">
        <title>Genome sequence of Paenibacillus beijingensis strain DSM 24997T.</title>
        <authorList>
            <person name="Kwak Y."/>
            <person name="Shin J.-H."/>
        </authorList>
    </citation>
    <scope>NUCLEOTIDE SEQUENCE [LARGE SCALE GENOMIC DNA]</scope>
    <source>
        <strain evidence="18">DSM 24997</strain>
    </source>
</reference>
<dbReference type="Pfam" id="PF00355">
    <property type="entry name" value="Rieske"/>
    <property type="match status" value="1"/>
</dbReference>
<proteinExistence type="inferred from homology"/>
<keyword evidence="3" id="KW-0001">2Fe-2S</keyword>
<evidence type="ECO:0000256" key="1">
    <source>
        <dbReference type="ARBA" id="ARBA00010651"/>
    </source>
</evidence>
<evidence type="ECO:0000256" key="6">
    <source>
        <dbReference type="ARBA" id="ARBA00023002"/>
    </source>
</evidence>
<dbReference type="GO" id="GO:0004497">
    <property type="term" value="F:monooxygenase activity"/>
    <property type="evidence" value="ECO:0007669"/>
    <property type="project" value="UniProtKB-ARBA"/>
</dbReference>
<keyword evidence="2" id="KW-0813">Transport</keyword>
<dbReference type="GO" id="GO:0051537">
    <property type="term" value="F:2 iron, 2 sulfur cluster binding"/>
    <property type="evidence" value="ECO:0007669"/>
    <property type="project" value="UniProtKB-KW"/>
</dbReference>
<evidence type="ECO:0000256" key="3">
    <source>
        <dbReference type="ARBA" id="ARBA00022714"/>
    </source>
</evidence>
<dbReference type="PANTHER" id="PTHR10134">
    <property type="entry name" value="CYTOCHROME B-C1 COMPLEX SUBUNIT RIESKE, MITOCHONDRIAL"/>
    <property type="match status" value="1"/>
</dbReference>
<evidence type="ECO:0000256" key="2">
    <source>
        <dbReference type="ARBA" id="ARBA00022448"/>
    </source>
</evidence>
<evidence type="ECO:0000256" key="5">
    <source>
        <dbReference type="ARBA" id="ARBA00022982"/>
    </source>
</evidence>
<keyword evidence="18" id="KW-1185">Reference proteome</keyword>
<dbReference type="GO" id="GO:0016705">
    <property type="term" value="F:oxidoreductase activity, acting on paired donors, with incorporation or reduction of molecular oxygen"/>
    <property type="evidence" value="ECO:0007669"/>
    <property type="project" value="UniProtKB-ARBA"/>
</dbReference>
<dbReference type="InterPro" id="IPR014349">
    <property type="entry name" value="Rieske_Fe-S_prot"/>
</dbReference>
<dbReference type="GO" id="GO:0046872">
    <property type="term" value="F:metal ion binding"/>
    <property type="evidence" value="ECO:0007669"/>
    <property type="project" value="UniProtKB-KW"/>
</dbReference>
<keyword evidence="8" id="KW-0411">Iron-sulfur</keyword>
<reference evidence="17 18" key="1">
    <citation type="journal article" date="2015" name="J. Biotechnol.">
        <title>Complete genome sequence of Paenibacillus beijingensis 7188(T) (=DSM 24997(T)), a novel rhizobacterium from jujube garden soil.</title>
        <authorList>
            <person name="Kwak Y."/>
            <person name="Shin J.H."/>
        </authorList>
    </citation>
    <scope>NUCLEOTIDE SEQUENCE [LARGE SCALE GENOMIC DNA]</scope>
    <source>
        <strain evidence="17 18">DSM 24997</strain>
    </source>
</reference>
<comment type="similarity">
    <text evidence="1">Belongs to the Rieske iron-sulfur protein family.</text>
</comment>
<dbReference type="KEGG" id="pbj:VN24_24625"/>
<dbReference type="InterPro" id="IPR017941">
    <property type="entry name" value="Rieske_2Fe-2S"/>
</dbReference>
<dbReference type="PROSITE" id="PS51318">
    <property type="entry name" value="TAT"/>
    <property type="match status" value="1"/>
</dbReference>
<dbReference type="AlphaFoldDB" id="A0A0D5NPD1"/>
<evidence type="ECO:0000256" key="8">
    <source>
        <dbReference type="ARBA" id="ARBA00023014"/>
    </source>
</evidence>
<evidence type="ECO:0000256" key="11">
    <source>
        <dbReference type="ARBA" id="ARBA00064458"/>
    </source>
</evidence>